<evidence type="ECO:0000256" key="1">
    <source>
        <dbReference type="ARBA" id="ARBA00022723"/>
    </source>
</evidence>
<dbReference type="InterPro" id="IPR004843">
    <property type="entry name" value="Calcineurin-like_PHP"/>
</dbReference>
<dbReference type="InterPro" id="IPR029052">
    <property type="entry name" value="Metallo-depent_PP-like"/>
</dbReference>
<dbReference type="GO" id="GO:0046872">
    <property type="term" value="F:metal ion binding"/>
    <property type="evidence" value="ECO:0007669"/>
    <property type="project" value="UniProtKB-KW"/>
</dbReference>
<proteinExistence type="inferred from homology"/>
<dbReference type="AlphaFoldDB" id="A0A1W0CMM9"/>
<dbReference type="Pfam" id="PF00149">
    <property type="entry name" value="Metallophos"/>
    <property type="match status" value="1"/>
</dbReference>
<dbReference type="InterPro" id="IPR050884">
    <property type="entry name" value="CNP_phosphodiesterase-III"/>
</dbReference>
<reference evidence="6 7" key="1">
    <citation type="submission" date="2017-02" db="EMBL/GenBank/DDBJ databases">
        <title>Chromobacterium haemolyticum H5244.</title>
        <authorList>
            <person name="Gulvik C.A."/>
        </authorList>
    </citation>
    <scope>NUCLEOTIDE SEQUENCE [LARGE SCALE GENOMIC DNA]</scope>
    <source>
        <strain evidence="6 7">H5244</strain>
    </source>
</reference>
<accession>A0A1W0CMM9</accession>
<dbReference type="SUPFAM" id="SSF56300">
    <property type="entry name" value="Metallo-dependent phosphatases"/>
    <property type="match status" value="1"/>
</dbReference>
<keyword evidence="3" id="KW-0408">Iron</keyword>
<evidence type="ECO:0000256" key="3">
    <source>
        <dbReference type="ARBA" id="ARBA00023004"/>
    </source>
</evidence>
<evidence type="ECO:0000256" key="2">
    <source>
        <dbReference type="ARBA" id="ARBA00022801"/>
    </source>
</evidence>
<protein>
    <recommendedName>
        <fullName evidence="5">Calcineurin-like phosphoesterase domain-containing protein</fullName>
    </recommendedName>
</protein>
<dbReference type="EMBL" id="MUKV01000024">
    <property type="protein sequence ID" value="OQS36075.1"/>
    <property type="molecule type" value="Genomic_DNA"/>
</dbReference>
<evidence type="ECO:0000256" key="4">
    <source>
        <dbReference type="ARBA" id="ARBA00025742"/>
    </source>
</evidence>
<organism evidence="6 7">
    <name type="scientific">Chromobacterium haemolyticum</name>
    <dbReference type="NCBI Taxonomy" id="394935"/>
    <lineage>
        <taxon>Bacteria</taxon>
        <taxon>Pseudomonadati</taxon>
        <taxon>Pseudomonadota</taxon>
        <taxon>Betaproteobacteria</taxon>
        <taxon>Neisseriales</taxon>
        <taxon>Chromobacteriaceae</taxon>
        <taxon>Chromobacterium</taxon>
    </lineage>
</organism>
<comment type="similarity">
    <text evidence="4">Belongs to the cyclic nucleotide phosphodiesterase class-III family.</text>
</comment>
<sequence length="248" mass="27643">MRAAQISDTHLFAEAGGQLMGYDTYREFDRVLEQLERRHAAELDAILVTGDISQDESAASYERFAQRLKRTGLPVYWLAGNHDAAPLAAEVLGRYDFMRPLERLETADWLLLALDSVRPGTDDGHIDERAAAAFRQRLAGAESAGKRCAVLLHHHPAAVGTPLLDSCMLQDTERFWELMEETPRLQVLLCGHAHGDYRLEARGVALEVCPASCFQWRKGTAALDTVDARGYKLLEFDAAGFRSQTVMI</sequence>
<keyword evidence="1" id="KW-0479">Metal-binding</keyword>
<dbReference type="GO" id="GO:0016787">
    <property type="term" value="F:hydrolase activity"/>
    <property type="evidence" value="ECO:0007669"/>
    <property type="project" value="UniProtKB-KW"/>
</dbReference>
<comment type="caution">
    <text evidence="6">The sequence shown here is derived from an EMBL/GenBank/DDBJ whole genome shotgun (WGS) entry which is preliminary data.</text>
</comment>
<evidence type="ECO:0000313" key="7">
    <source>
        <dbReference type="Proteomes" id="UP000192721"/>
    </source>
</evidence>
<dbReference type="PANTHER" id="PTHR42988">
    <property type="entry name" value="PHOSPHOHYDROLASE"/>
    <property type="match status" value="1"/>
</dbReference>
<dbReference type="Proteomes" id="UP000192721">
    <property type="component" value="Unassembled WGS sequence"/>
</dbReference>
<dbReference type="RefSeq" id="WP_081556217.1">
    <property type="nucleotide sequence ID" value="NZ_MUKV01000024.1"/>
</dbReference>
<dbReference type="Gene3D" id="3.60.21.10">
    <property type="match status" value="1"/>
</dbReference>
<feature type="domain" description="Calcineurin-like phosphoesterase" evidence="5">
    <location>
        <begin position="1"/>
        <end position="195"/>
    </location>
</feature>
<keyword evidence="2" id="KW-0378">Hydrolase</keyword>
<name>A0A1W0CMM9_9NEIS</name>
<evidence type="ECO:0000313" key="6">
    <source>
        <dbReference type="EMBL" id="OQS36075.1"/>
    </source>
</evidence>
<dbReference type="PANTHER" id="PTHR42988:SF2">
    <property type="entry name" value="CYCLIC NUCLEOTIDE PHOSPHODIESTERASE CBUA0032-RELATED"/>
    <property type="match status" value="1"/>
</dbReference>
<evidence type="ECO:0000259" key="5">
    <source>
        <dbReference type="Pfam" id="PF00149"/>
    </source>
</evidence>
<gene>
    <name evidence="6" type="ORF">B0T45_16425</name>
</gene>